<dbReference type="EMBL" id="JAGPYM010000060">
    <property type="protein sequence ID" value="KAH6871060.1"/>
    <property type="molecule type" value="Genomic_DNA"/>
</dbReference>
<dbReference type="Pfam" id="PF00581">
    <property type="entry name" value="Rhodanese"/>
    <property type="match status" value="1"/>
</dbReference>
<dbReference type="InterPro" id="IPR001763">
    <property type="entry name" value="Rhodanese-like_dom"/>
</dbReference>
<keyword evidence="12" id="KW-1185">Reference proteome</keyword>
<dbReference type="Gene3D" id="3.40.250.10">
    <property type="entry name" value="Rhodanese-like domain"/>
    <property type="match status" value="1"/>
</dbReference>
<dbReference type="GO" id="GO:0005634">
    <property type="term" value="C:nucleus"/>
    <property type="evidence" value="ECO:0007669"/>
    <property type="project" value="TreeGrafter"/>
</dbReference>
<evidence type="ECO:0000256" key="7">
    <source>
        <dbReference type="ARBA" id="ARBA00023306"/>
    </source>
</evidence>
<dbReference type="PRINTS" id="PR00716">
    <property type="entry name" value="MPIPHPHTASE"/>
</dbReference>
<dbReference type="PANTHER" id="PTHR10828">
    <property type="entry name" value="M-PHASE INDUCER PHOSPHATASE DUAL SPECIFICITY PHOSPHATASE CDC25"/>
    <property type="match status" value="1"/>
</dbReference>
<dbReference type="FunFam" id="3.40.250.10:FF:000021">
    <property type="entry name" value="M-phase inducer phosphatase cdc-25.2"/>
    <property type="match status" value="1"/>
</dbReference>
<comment type="similarity">
    <text evidence="1">Belongs to the MPI phosphatase family.</text>
</comment>
<comment type="catalytic activity">
    <reaction evidence="8">
        <text>O-phospho-L-tyrosyl-[protein] + H2O = L-tyrosyl-[protein] + phosphate</text>
        <dbReference type="Rhea" id="RHEA:10684"/>
        <dbReference type="Rhea" id="RHEA-COMP:10136"/>
        <dbReference type="Rhea" id="RHEA-COMP:20101"/>
        <dbReference type="ChEBI" id="CHEBI:15377"/>
        <dbReference type="ChEBI" id="CHEBI:43474"/>
        <dbReference type="ChEBI" id="CHEBI:46858"/>
        <dbReference type="ChEBI" id="CHEBI:61978"/>
        <dbReference type="EC" id="3.1.3.48"/>
    </reaction>
</comment>
<dbReference type="Proteomes" id="UP000777438">
    <property type="component" value="Unassembled WGS sequence"/>
</dbReference>
<gene>
    <name evidence="11" type="ORF">B0T10DRAFT_523300</name>
</gene>
<sequence>MGDESQSKTIGLIPDRAGSGNPILPHFIKPGEAIPRITKETLAGVLRGSDSALLGQVHIIDCRFRYEYDGGHIDQALNYDDHAQLVDRLFKSPGSGAVLVLHCEYSVCRAPRIAGLVRNYDRGLHADSYPDLTYESVYVLDGGYRDFFASYPSLCSPRGYVEMTDGQNWTAYQRLELDRLKLDRLKDKKKRSRLVWPVDGDTVPPLRLRSEQRDKRPRWS</sequence>
<evidence type="ECO:0000256" key="8">
    <source>
        <dbReference type="ARBA" id="ARBA00051722"/>
    </source>
</evidence>
<dbReference type="OrthoDB" id="5010487at2759"/>
<dbReference type="PROSITE" id="PS50206">
    <property type="entry name" value="RHODANESE_3"/>
    <property type="match status" value="1"/>
</dbReference>
<dbReference type="GO" id="GO:0051301">
    <property type="term" value="P:cell division"/>
    <property type="evidence" value="ECO:0007669"/>
    <property type="project" value="UniProtKB-KW"/>
</dbReference>
<dbReference type="AlphaFoldDB" id="A0A9P8VR45"/>
<keyword evidence="4" id="KW-0498">Mitosis</keyword>
<dbReference type="GO" id="GO:0110032">
    <property type="term" value="P:positive regulation of G2/MI transition of meiotic cell cycle"/>
    <property type="evidence" value="ECO:0007669"/>
    <property type="project" value="TreeGrafter"/>
</dbReference>
<name>A0A9P8VR45_9HYPO</name>
<evidence type="ECO:0000256" key="3">
    <source>
        <dbReference type="ARBA" id="ARBA00022618"/>
    </source>
</evidence>
<dbReference type="SUPFAM" id="SSF52821">
    <property type="entry name" value="Rhodanese/Cell cycle control phosphatase"/>
    <property type="match status" value="1"/>
</dbReference>
<organism evidence="11 12">
    <name type="scientific">Thelonectria olida</name>
    <dbReference type="NCBI Taxonomy" id="1576542"/>
    <lineage>
        <taxon>Eukaryota</taxon>
        <taxon>Fungi</taxon>
        <taxon>Dikarya</taxon>
        <taxon>Ascomycota</taxon>
        <taxon>Pezizomycotina</taxon>
        <taxon>Sordariomycetes</taxon>
        <taxon>Hypocreomycetidae</taxon>
        <taxon>Hypocreales</taxon>
        <taxon>Nectriaceae</taxon>
        <taxon>Thelonectria</taxon>
    </lineage>
</organism>
<comment type="caution">
    <text evidence="11">The sequence shown here is derived from an EMBL/GenBank/DDBJ whole genome shotgun (WGS) entry which is preliminary data.</text>
</comment>
<keyword evidence="6" id="KW-0904">Protein phosphatase</keyword>
<dbReference type="GO" id="GO:0004725">
    <property type="term" value="F:protein tyrosine phosphatase activity"/>
    <property type="evidence" value="ECO:0007669"/>
    <property type="project" value="UniProtKB-EC"/>
</dbReference>
<evidence type="ECO:0000313" key="12">
    <source>
        <dbReference type="Proteomes" id="UP000777438"/>
    </source>
</evidence>
<evidence type="ECO:0000256" key="1">
    <source>
        <dbReference type="ARBA" id="ARBA00011065"/>
    </source>
</evidence>
<dbReference type="PANTHER" id="PTHR10828:SF17">
    <property type="entry name" value="PROTEIN-TYROSINE-PHOSPHATASE"/>
    <property type="match status" value="1"/>
</dbReference>
<dbReference type="InterPro" id="IPR036873">
    <property type="entry name" value="Rhodanese-like_dom_sf"/>
</dbReference>
<proteinExistence type="inferred from homology"/>
<keyword evidence="5" id="KW-0378">Hydrolase</keyword>
<dbReference type="GO" id="GO:0005737">
    <property type="term" value="C:cytoplasm"/>
    <property type="evidence" value="ECO:0007669"/>
    <property type="project" value="TreeGrafter"/>
</dbReference>
<dbReference type="GO" id="GO:0010971">
    <property type="term" value="P:positive regulation of G2/M transition of mitotic cell cycle"/>
    <property type="evidence" value="ECO:0007669"/>
    <property type="project" value="TreeGrafter"/>
</dbReference>
<dbReference type="EC" id="3.1.3.48" evidence="2"/>
<dbReference type="InterPro" id="IPR000751">
    <property type="entry name" value="MPI_Phosphatase"/>
</dbReference>
<evidence type="ECO:0000256" key="9">
    <source>
        <dbReference type="ARBA" id="ARBA00067190"/>
    </source>
</evidence>
<evidence type="ECO:0000259" key="10">
    <source>
        <dbReference type="PROSITE" id="PS50206"/>
    </source>
</evidence>
<dbReference type="SMART" id="SM00450">
    <property type="entry name" value="RHOD"/>
    <property type="match status" value="1"/>
</dbReference>
<keyword evidence="7" id="KW-0131">Cell cycle</keyword>
<evidence type="ECO:0000256" key="5">
    <source>
        <dbReference type="ARBA" id="ARBA00022801"/>
    </source>
</evidence>
<evidence type="ECO:0000256" key="2">
    <source>
        <dbReference type="ARBA" id="ARBA00013064"/>
    </source>
</evidence>
<evidence type="ECO:0000256" key="6">
    <source>
        <dbReference type="ARBA" id="ARBA00022912"/>
    </source>
</evidence>
<protein>
    <recommendedName>
        <fullName evidence="9">M-phase inducer phosphatase</fullName>
        <ecNumber evidence="2">3.1.3.48</ecNumber>
    </recommendedName>
</protein>
<evidence type="ECO:0000313" key="11">
    <source>
        <dbReference type="EMBL" id="KAH6871060.1"/>
    </source>
</evidence>
<feature type="domain" description="Rhodanese" evidence="10">
    <location>
        <begin position="53"/>
        <end position="156"/>
    </location>
</feature>
<reference evidence="11 12" key="1">
    <citation type="journal article" date="2021" name="Nat. Commun.">
        <title>Genetic determinants of endophytism in the Arabidopsis root mycobiome.</title>
        <authorList>
            <person name="Mesny F."/>
            <person name="Miyauchi S."/>
            <person name="Thiergart T."/>
            <person name="Pickel B."/>
            <person name="Atanasova L."/>
            <person name="Karlsson M."/>
            <person name="Huettel B."/>
            <person name="Barry K.W."/>
            <person name="Haridas S."/>
            <person name="Chen C."/>
            <person name="Bauer D."/>
            <person name="Andreopoulos W."/>
            <person name="Pangilinan J."/>
            <person name="LaButti K."/>
            <person name="Riley R."/>
            <person name="Lipzen A."/>
            <person name="Clum A."/>
            <person name="Drula E."/>
            <person name="Henrissat B."/>
            <person name="Kohler A."/>
            <person name="Grigoriev I.V."/>
            <person name="Martin F.M."/>
            <person name="Hacquard S."/>
        </authorList>
    </citation>
    <scope>NUCLEOTIDE SEQUENCE [LARGE SCALE GENOMIC DNA]</scope>
    <source>
        <strain evidence="11 12">MPI-CAGE-CH-0241</strain>
    </source>
</reference>
<keyword evidence="3" id="KW-0132">Cell division</keyword>
<dbReference type="GO" id="GO:0000086">
    <property type="term" value="P:G2/M transition of mitotic cell cycle"/>
    <property type="evidence" value="ECO:0007669"/>
    <property type="project" value="TreeGrafter"/>
</dbReference>
<accession>A0A9P8VR45</accession>
<evidence type="ECO:0000256" key="4">
    <source>
        <dbReference type="ARBA" id="ARBA00022776"/>
    </source>
</evidence>